<evidence type="ECO:0000313" key="7">
    <source>
        <dbReference type="Proteomes" id="UP000536604"/>
    </source>
</evidence>
<accession>A0A841J0B4</accession>
<evidence type="ECO:0000256" key="3">
    <source>
        <dbReference type="ARBA" id="ARBA00022989"/>
    </source>
</evidence>
<feature type="transmembrane region" description="Helical" evidence="5">
    <location>
        <begin position="157"/>
        <end position="177"/>
    </location>
</feature>
<comment type="caution">
    <text evidence="6">The sequence shown here is derived from an EMBL/GenBank/DDBJ whole genome shotgun (WGS) entry which is preliminary data.</text>
</comment>
<organism evidence="6 7">
    <name type="scientific">Nocardiopsis algeriensis</name>
    <dbReference type="NCBI Taxonomy" id="1478215"/>
    <lineage>
        <taxon>Bacteria</taxon>
        <taxon>Bacillati</taxon>
        <taxon>Actinomycetota</taxon>
        <taxon>Actinomycetes</taxon>
        <taxon>Streptosporangiales</taxon>
        <taxon>Nocardiopsidaceae</taxon>
        <taxon>Nocardiopsis</taxon>
    </lineage>
</organism>
<evidence type="ECO:0000256" key="2">
    <source>
        <dbReference type="ARBA" id="ARBA00022692"/>
    </source>
</evidence>
<comment type="subcellular location">
    <subcellularLocation>
        <location evidence="1">Endomembrane system</location>
        <topology evidence="1">Multi-pass membrane protein</topology>
    </subcellularLocation>
</comment>
<protein>
    <submittedName>
        <fullName evidence="6">VIT1/CCC1 family predicted Fe2+/Mn2+ transporter</fullName>
    </submittedName>
</protein>
<dbReference type="EMBL" id="JACHJO010000013">
    <property type="protein sequence ID" value="MBB6121938.1"/>
    <property type="molecule type" value="Genomic_DNA"/>
</dbReference>
<evidence type="ECO:0000256" key="5">
    <source>
        <dbReference type="SAM" id="Phobius"/>
    </source>
</evidence>
<dbReference type="GO" id="GO:0005384">
    <property type="term" value="F:manganese ion transmembrane transporter activity"/>
    <property type="evidence" value="ECO:0007669"/>
    <property type="project" value="InterPro"/>
</dbReference>
<feature type="transmembrane region" description="Helical" evidence="5">
    <location>
        <begin position="183"/>
        <end position="202"/>
    </location>
</feature>
<dbReference type="GO" id="GO:0030026">
    <property type="term" value="P:intracellular manganese ion homeostasis"/>
    <property type="evidence" value="ECO:0007669"/>
    <property type="project" value="InterPro"/>
</dbReference>
<name>A0A841J0B4_9ACTN</name>
<keyword evidence="3 5" id="KW-1133">Transmembrane helix</keyword>
<dbReference type="RefSeq" id="WP_184293386.1">
    <property type="nucleotide sequence ID" value="NZ_JACHJO010000013.1"/>
</dbReference>
<dbReference type="GO" id="GO:0012505">
    <property type="term" value="C:endomembrane system"/>
    <property type="evidence" value="ECO:0007669"/>
    <property type="project" value="UniProtKB-SubCell"/>
</dbReference>
<proteinExistence type="predicted"/>
<dbReference type="AlphaFoldDB" id="A0A841J0B4"/>
<evidence type="ECO:0000256" key="4">
    <source>
        <dbReference type="ARBA" id="ARBA00023136"/>
    </source>
</evidence>
<dbReference type="PANTHER" id="PTHR31851">
    <property type="entry name" value="FE(2+)/MN(2+) TRANSPORTER PCL1"/>
    <property type="match status" value="1"/>
</dbReference>
<keyword evidence="4 5" id="KW-0472">Membrane</keyword>
<dbReference type="CDD" id="cd02432">
    <property type="entry name" value="Nodulin-21_like_1"/>
    <property type="match status" value="1"/>
</dbReference>
<sequence length="242" mass="24702">MAKPRREEETSAAHSAQKRLGSLTNSLRAGVLGANDGIISTAGLVVGVVGATPDRGALMVAGIAGALAGALSMAAGEYISVSTQRDTERAALAREHLELTQDPAGELEELARMYRDRGLSPELAHRVAVELTEHDALAAHAEVELGLTPYRVNPWQAAGVSMAAFTLGSLVPLAAMLLGPDSWRLAATVGSVLIATGALGAVSARMGGAPPLRAAARCVLSGVFAMAVTYAVGTLLGTFAPV</sequence>
<dbReference type="InterPro" id="IPR008217">
    <property type="entry name" value="Ccc1_fam"/>
</dbReference>
<feature type="transmembrane region" description="Helical" evidence="5">
    <location>
        <begin position="57"/>
        <end position="79"/>
    </location>
</feature>
<dbReference type="Pfam" id="PF01988">
    <property type="entry name" value="VIT1"/>
    <property type="match status" value="1"/>
</dbReference>
<keyword evidence="2 5" id="KW-0812">Transmembrane</keyword>
<gene>
    <name evidence="6" type="ORF">FHS13_003923</name>
</gene>
<reference evidence="6 7" key="1">
    <citation type="submission" date="2020-08" db="EMBL/GenBank/DDBJ databases">
        <title>Genomic Encyclopedia of Type Strains, Phase III (KMG-III): the genomes of soil and plant-associated and newly described type strains.</title>
        <authorList>
            <person name="Whitman W."/>
        </authorList>
    </citation>
    <scope>NUCLEOTIDE SEQUENCE [LARGE SCALE GENOMIC DNA]</scope>
    <source>
        <strain evidence="6 7">CECT 8712</strain>
    </source>
</reference>
<keyword evidence="7" id="KW-1185">Reference proteome</keyword>
<dbReference type="Proteomes" id="UP000536604">
    <property type="component" value="Unassembled WGS sequence"/>
</dbReference>
<feature type="transmembrane region" description="Helical" evidence="5">
    <location>
        <begin position="27"/>
        <end position="51"/>
    </location>
</feature>
<evidence type="ECO:0000313" key="6">
    <source>
        <dbReference type="EMBL" id="MBB6121938.1"/>
    </source>
</evidence>
<feature type="transmembrane region" description="Helical" evidence="5">
    <location>
        <begin position="214"/>
        <end position="240"/>
    </location>
</feature>
<evidence type="ECO:0000256" key="1">
    <source>
        <dbReference type="ARBA" id="ARBA00004127"/>
    </source>
</evidence>